<accession>A0A6A1WPS3</accession>
<dbReference type="OrthoDB" id="46913at2759"/>
<evidence type="ECO:0000313" key="4">
    <source>
        <dbReference type="Proteomes" id="UP000516437"/>
    </source>
</evidence>
<evidence type="ECO:0000256" key="1">
    <source>
        <dbReference type="ARBA" id="ARBA00022737"/>
    </source>
</evidence>
<dbReference type="PANTHER" id="PTHR13547">
    <property type="match status" value="1"/>
</dbReference>
<dbReference type="PANTHER" id="PTHR13547:SF13">
    <property type="entry name" value="PROTEINACEOUS RNASE P 2"/>
    <property type="match status" value="1"/>
</dbReference>
<dbReference type="Proteomes" id="UP000516437">
    <property type="component" value="Chromosome 1"/>
</dbReference>
<dbReference type="Pfam" id="PF17177">
    <property type="entry name" value="PPR_long"/>
    <property type="match status" value="1"/>
</dbReference>
<dbReference type="Gene3D" id="1.25.40.10">
    <property type="entry name" value="Tetratricopeptide repeat domain"/>
    <property type="match status" value="1"/>
</dbReference>
<evidence type="ECO:0000313" key="3">
    <source>
        <dbReference type="EMBL" id="KAB1227272.1"/>
    </source>
</evidence>
<feature type="domain" description="PROP1-like PPR" evidence="2">
    <location>
        <begin position="7"/>
        <end position="152"/>
    </location>
</feature>
<dbReference type="InterPro" id="IPR011990">
    <property type="entry name" value="TPR-like_helical_dom_sf"/>
</dbReference>
<keyword evidence="1" id="KW-0677">Repeat</keyword>
<evidence type="ECO:0000259" key="2">
    <source>
        <dbReference type="Pfam" id="PF17177"/>
    </source>
</evidence>
<protein>
    <submittedName>
        <fullName evidence="3">Proteinaceous RNase P 3</fullName>
    </submittedName>
</protein>
<name>A0A6A1WPS3_9ROSI</name>
<dbReference type="GO" id="GO:0001682">
    <property type="term" value="P:tRNA 5'-leader removal"/>
    <property type="evidence" value="ECO:0007669"/>
    <property type="project" value="TreeGrafter"/>
</dbReference>
<proteinExistence type="predicted"/>
<dbReference type="AlphaFoldDB" id="A0A6A1WPS3"/>
<gene>
    <name evidence="3" type="ORF">CJ030_MR1G029358</name>
</gene>
<dbReference type="EMBL" id="RXIC02000019">
    <property type="protein sequence ID" value="KAB1227272.1"/>
    <property type="molecule type" value="Genomic_DNA"/>
</dbReference>
<sequence>MLQEQRLAVSLYDTTTSQGTRLSQYHFNALMYLCSNSVTEPLLKALALEHGFCIFDQMLAININPINEASITAVARLTVAKGDGDYAFELVKSMEKYVVVPRLHTYEPALLCFYENSEAVKVYEVDHMALIGVSLEEPELAALLRVRAKTGRVFELLSLARLILLL</sequence>
<organism evidence="3 4">
    <name type="scientific">Morella rubra</name>
    <name type="common">Chinese bayberry</name>
    <dbReference type="NCBI Taxonomy" id="262757"/>
    <lineage>
        <taxon>Eukaryota</taxon>
        <taxon>Viridiplantae</taxon>
        <taxon>Streptophyta</taxon>
        <taxon>Embryophyta</taxon>
        <taxon>Tracheophyta</taxon>
        <taxon>Spermatophyta</taxon>
        <taxon>Magnoliopsida</taxon>
        <taxon>eudicotyledons</taxon>
        <taxon>Gunneridae</taxon>
        <taxon>Pentapetalae</taxon>
        <taxon>rosids</taxon>
        <taxon>fabids</taxon>
        <taxon>Fagales</taxon>
        <taxon>Myricaceae</taxon>
        <taxon>Morella</taxon>
    </lineage>
</organism>
<dbReference type="InterPro" id="IPR033443">
    <property type="entry name" value="PROP1-like_PPR_dom"/>
</dbReference>
<reference evidence="3 4" key="1">
    <citation type="journal article" date="2019" name="Plant Biotechnol. J.">
        <title>The red bayberry genome and genetic basis of sex determination.</title>
        <authorList>
            <person name="Jia H.M."/>
            <person name="Jia H.J."/>
            <person name="Cai Q.L."/>
            <person name="Wang Y."/>
            <person name="Zhao H.B."/>
            <person name="Yang W.F."/>
            <person name="Wang G.Y."/>
            <person name="Li Y.H."/>
            <person name="Zhan D.L."/>
            <person name="Shen Y.T."/>
            <person name="Niu Q.F."/>
            <person name="Chang L."/>
            <person name="Qiu J."/>
            <person name="Zhao L."/>
            <person name="Xie H.B."/>
            <person name="Fu W.Y."/>
            <person name="Jin J."/>
            <person name="Li X.W."/>
            <person name="Jiao Y."/>
            <person name="Zhou C.C."/>
            <person name="Tu T."/>
            <person name="Chai C.Y."/>
            <person name="Gao J.L."/>
            <person name="Fan L.J."/>
            <person name="van de Weg E."/>
            <person name="Wang J.Y."/>
            <person name="Gao Z.S."/>
        </authorList>
    </citation>
    <scope>NUCLEOTIDE SEQUENCE [LARGE SCALE GENOMIC DNA]</scope>
    <source>
        <tissue evidence="3">Leaves</tissue>
    </source>
</reference>
<dbReference type="GO" id="GO:0004526">
    <property type="term" value="F:ribonuclease P activity"/>
    <property type="evidence" value="ECO:0007669"/>
    <property type="project" value="TreeGrafter"/>
</dbReference>
<keyword evidence="4" id="KW-1185">Reference proteome</keyword>
<comment type="caution">
    <text evidence="3">The sequence shown here is derived from an EMBL/GenBank/DDBJ whole genome shotgun (WGS) entry which is preliminary data.</text>
</comment>